<dbReference type="InterPro" id="IPR025997">
    <property type="entry name" value="SBP_2_dom"/>
</dbReference>
<evidence type="ECO:0000259" key="6">
    <source>
        <dbReference type="Pfam" id="PF13407"/>
    </source>
</evidence>
<reference evidence="7" key="1">
    <citation type="submission" date="2018-10" db="EMBL/GenBank/DDBJ databases">
        <title>Schaedlerella arabinophila gen. nov. sp. nov., isolated from the mouse intestinal tract and comparative analysis with the genome of the closely related altered Schaedler flora strain ASF502.</title>
        <authorList>
            <person name="Miyake S."/>
            <person name="Soh M."/>
            <person name="Seedorf H."/>
        </authorList>
    </citation>
    <scope>NUCLEOTIDE SEQUENCE [LARGE SCALE GENOMIC DNA]</scope>
    <source>
        <strain evidence="7">DSM 106076</strain>
    </source>
</reference>
<evidence type="ECO:0000313" key="7">
    <source>
        <dbReference type="EMBL" id="RRK35082.1"/>
    </source>
</evidence>
<feature type="compositionally biased region" description="Acidic residues" evidence="4">
    <location>
        <begin position="42"/>
        <end position="53"/>
    </location>
</feature>
<feature type="domain" description="Periplasmic binding protein" evidence="6">
    <location>
        <begin position="66"/>
        <end position="364"/>
    </location>
</feature>
<protein>
    <submittedName>
        <fullName evidence="7">LacI family transcriptional regulator</fullName>
    </submittedName>
</protein>
<evidence type="ECO:0000256" key="5">
    <source>
        <dbReference type="SAM" id="SignalP"/>
    </source>
</evidence>
<dbReference type="PANTHER" id="PTHR46847:SF1">
    <property type="entry name" value="D-ALLOSE-BINDING PERIPLASMIC PROTEIN-RELATED"/>
    <property type="match status" value="1"/>
</dbReference>
<dbReference type="RefSeq" id="WP_125130457.1">
    <property type="nucleotide sequence ID" value="NZ_CASCYM010000055.1"/>
</dbReference>
<gene>
    <name evidence="7" type="ORF">EBB54_29945</name>
</gene>
<dbReference type="GO" id="GO:0030246">
    <property type="term" value="F:carbohydrate binding"/>
    <property type="evidence" value="ECO:0007669"/>
    <property type="project" value="UniProtKB-ARBA"/>
</dbReference>
<dbReference type="PROSITE" id="PS51257">
    <property type="entry name" value="PROKAR_LIPOPROTEIN"/>
    <property type="match status" value="1"/>
</dbReference>
<dbReference type="Pfam" id="PF13407">
    <property type="entry name" value="Peripla_BP_4"/>
    <property type="match status" value="1"/>
</dbReference>
<feature type="compositionally biased region" description="Low complexity" evidence="4">
    <location>
        <begin position="32"/>
        <end position="41"/>
    </location>
</feature>
<evidence type="ECO:0000256" key="4">
    <source>
        <dbReference type="SAM" id="MobiDB-lite"/>
    </source>
</evidence>
<organism evidence="7 8">
    <name type="scientific">Schaedlerella arabinosiphila</name>
    <dbReference type="NCBI Taxonomy" id="2044587"/>
    <lineage>
        <taxon>Bacteria</taxon>
        <taxon>Bacillati</taxon>
        <taxon>Bacillota</taxon>
        <taxon>Clostridia</taxon>
        <taxon>Lachnospirales</taxon>
        <taxon>Lachnospiraceae</taxon>
        <taxon>Schaedlerella</taxon>
    </lineage>
</organism>
<evidence type="ECO:0000256" key="1">
    <source>
        <dbReference type="ARBA" id="ARBA00004196"/>
    </source>
</evidence>
<comment type="caution">
    <text evidence="7">The sequence shown here is derived from an EMBL/GenBank/DDBJ whole genome shotgun (WGS) entry which is preliminary data.</text>
</comment>
<accession>A0A426DR06</accession>
<keyword evidence="3 5" id="KW-0732">Signal</keyword>
<evidence type="ECO:0000256" key="3">
    <source>
        <dbReference type="ARBA" id="ARBA00022729"/>
    </source>
</evidence>
<evidence type="ECO:0000313" key="8">
    <source>
        <dbReference type="Proteomes" id="UP000274920"/>
    </source>
</evidence>
<proteinExistence type="inferred from homology"/>
<feature type="region of interest" description="Disordered" evidence="4">
    <location>
        <begin position="31"/>
        <end position="58"/>
    </location>
</feature>
<comment type="subcellular location">
    <subcellularLocation>
        <location evidence="1">Cell envelope</location>
    </subcellularLocation>
</comment>
<name>A0A426DR06_9FIRM</name>
<dbReference type="Gene3D" id="3.40.50.2300">
    <property type="match status" value="2"/>
</dbReference>
<dbReference type="GO" id="GO:0030313">
    <property type="term" value="C:cell envelope"/>
    <property type="evidence" value="ECO:0007669"/>
    <property type="project" value="UniProtKB-SubCell"/>
</dbReference>
<dbReference type="SUPFAM" id="SSF53822">
    <property type="entry name" value="Periplasmic binding protein-like I"/>
    <property type="match status" value="1"/>
</dbReference>
<feature type="chain" id="PRO_5019304174" evidence="5">
    <location>
        <begin position="20"/>
        <end position="391"/>
    </location>
</feature>
<keyword evidence="8" id="KW-1185">Reference proteome</keyword>
<sequence length="391" mass="40605">MKKKVLAMLLSAAMVVSMAACGSGGNDGGDAGNADSGAATEDTGDAEEADDAGSSEGGNKGYSFQMIVKSFQSTYWQAAIQGVEQAKAELGVEVEANGPANESDIADQVQMLDSAIQKKPDGIALAACDTKSVVDSLAKALEAGIPVVCFDTGVDEAPEGSVYATVATDNAAAGAVAAENIFPVIEDKIKAATTDAQVRIGEVNQDATALNIQQRGQGFIDKMIELCNGADKKVAVVGNEFYVNGTEGKVDEKEAEVIIEVGVPAQTTVDLASTEAQKIMSKDDTIAIFGSNQTTAEGVITANQTLNKLSTDPEKGIIGAGFDAGTPQKEAILNDQLIGSVTQSPLMMGYEAVITLAKICDGEEVSDIPMDGYWYGKDNMEDDNIAPNLYD</sequence>
<dbReference type="PANTHER" id="PTHR46847">
    <property type="entry name" value="D-ALLOSE-BINDING PERIPLASMIC PROTEIN-RELATED"/>
    <property type="match status" value="1"/>
</dbReference>
<comment type="similarity">
    <text evidence="2">Belongs to the bacterial solute-binding protein 2 family.</text>
</comment>
<dbReference type="InterPro" id="IPR028082">
    <property type="entry name" value="Peripla_BP_I"/>
</dbReference>
<dbReference type="Proteomes" id="UP000274920">
    <property type="component" value="Unassembled WGS sequence"/>
</dbReference>
<dbReference type="EMBL" id="RHJS01000002">
    <property type="protein sequence ID" value="RRK35082.1"/>
    <property type="molecule type" value="Genomic_DNA"/>
</dbReference>
<dbReference type="AlphaFoldDB" id="A0A426DR06"/>
<feature type="signal peptide" evidence="5">
    <location>
        <begin position="1"/>
        <end position="19"/>
    </location>
</feature>
<evidence type="ECO:0000256" key="2">
    <source>
        <dbReference type="ARBA" id="ARBA00007639"/>
    </source>
</evidence>